<protein>
    <submittedName>
        <fullName evidence="3">Uncharacterized protein</fullName>
    </submittedName>
</protein>
<proteinExistence type="predicted"/>
<evidence type="ECO:0000256" key="1">
    <source>
        <dbReference type="SAM" id="MobiDB-lite"/>
    </source>
</evidence>
<keyword evidence="2" id="KW-0472">Membrane</keyword>
<feature type="region of interest" description="Disordered" evidence="1">
    <location>
        <begin position="584"/>
        <end position="605"/>
    </location>
</feature>
<evidence type="ECO:0000313" key="4">
    <source>
        <dbReference type="Proteomes" id="UP000612055"/>
    </source>
</evidence>
<evidence type="ECO:0000256" key="2">
    <source>
        <dbReference type="SAM" id="Phobius"/>
    </source>
</evidence>
<dbReference type="AlphaFoldDB" id="A0A835YB08"/>
<feature type="region of interest" description="Disordered" evidence="1">
    <location>
        <begin position="498"/>
        <end position="551"/>
    </location>
</feature>
<accession>A0A835YB08</accession>
<feature type="region of interest" description="Disordered" evidence="1">
    <location>
        <begin position="1"/>
        <end position="32"/>
    </location>
</feature>
<sequence length="628" mass="64698">MKLCGTALAQPADQARQPQLPPAPAPLTPLARETLPDGRTAVRVSTGTGIAAGFADPAVDVILVLDDVSLAESDWAAFDLPVHLGRRNVTLQGARPDVLDWVVIDFQYQDSRILIEPGFAFITQHIVIRNGRWSPHFVFMGWDLIAPQPLPGPGEPWPIVLLNHTAIHQRTCLPESVGQGSYSTIPRPPGLGSGIQTASSFLPQPGCTSDPWARPMQRCWPELGIYHEIATYGFHPDEFQRAQSSGYWFWLLEVIHLCDTVMTDECVASAGPLGCWKRMFPNAQTTYTNATPPAPPALSAPFLGRRASPPAALMAGAGVTPEGSTEDGGSSSATLAAALGGALGGAALLAALAAVAVLLVRRRGGLSAETTGAKTAADGEDGYDSLCLPVTPLTPPAAIPKGVRLGGEVQLLGVTRGKGAHGRVVEGMYGGRLVAVKMLDYGLIPEAAAGAVQPAAAGPAAAHVAGAPAAANACLPTAKAAPALLVIGDPDFIAASGPAPAEPALHPTEATAASPLQLPVPTRLRPDSKAVPSAAASVAPPGEEGAQAAAPAALTPATTPHHNGGINMAPPKLMLELLGKEAKGAAADGGGNGNQQRAASPEHGPARMVAGTGIWIQLLLVWSPWRRQ</sequence>
<keyword evidence="2" id="KW-0812">Transmembrane</keyword>
<dbReference type="EMBL" id="JAEHOE010000011">
    <property type="protein sequence ID" value="KAG2498172.1"/>
    <property type="molecule type" value="Genomic_DNA"/>
</dbReference>
<reference evidence="3" key="1">
    <citation type="journal article" date="2020" name="bioRxiv">
        <title>Comparative genomics of Chlamydomonas.</title>
        <authorList>
            <person name="Craig R.J."/>
            <person name="Hasan A.R."/>
            <person name="Ness R.W."/>
            <person name="Keightley P.D."/>
        </authorList>
    </citation>
    <scope>NUCLEOTIDE SEQUENCE</scope>
    <source>
        <strain evidence="3">CCAP 11/70</strain>
    </source>
</reference>
<gene>
    <name evidence="3" type="ORF">HYH03_003927</name>
</gene>
<keyword evidence="4" id="KW-1185">Reference proteome</keyword>
<organism evidence="3 4">
    <name type="scientific">Edaphochlamys debaryana</name>
    <dbReference type="NCBI Taxonomy" id="47281"/>
    <lineage>
        <taxon>Eukaryota</taxon>
        <taxon>Viridiplantae</taxon>
        <taxon>Chlorophyta</taxon>
        <taxon>core chlorophytes</taxon>
        <taxon>Chlorophyceae</taxon>
        <taxon>CS clade</taxon>
        <taxon>Chlamydomonadales</taxon>
        <taxon>Chlamydomonadales incertae sedis</taxon>
        <taxon>Edaphochlamys</taxon>
    </lineage>
</organism>
<feature type="compositionally biased region" description="Low complexity" evidence="1">
    <location>
        <begin position="530"/>
        <end position="551"/>
    </location>
</feature>
<dbReference type="Proteomes" id="UP000612055">
    <property type="component" value="Unassembled WGS sequence"/>
</dbReference>
<dbReference type="OrthoDB" id="541550at2759"/>
<keyword evidence="2" id="KW-1133">Transmembrane helix</keyword>
<evidence type="ECO:0000313" key="3">
    <source>
        <dbReference type="EMBL" id="KAG2498172.1"/>
    </source>
</evidence>
<name>A0A835YB08_9CHLO</name>
<comment type="caution">
    <text evidence="3">The sequence shown here is derived from an EMBL/GenBank/DDBJ whole genome shotgun (WGS) entry which is preliminary data.</text>
</comment>
<feature type="transmembrane region" description="Helical" evidence="2">
    <location>
        <begin position="335"/>
        <end position="360"/>
    </location>
</feature>
<feature type="compositionally biased region" description="Low complexity" evidence="1">
    <location>
        <begin position="7"/>
        <end position="18"/>
    </location>
</feature>